<gene>
    <name evidence="1" type="ORF">CALCODRAFT_371391</name>
</gene>
<protein>
    <submittedName>
        <fullName evidence="1">Uncharacterized protein</fullName>
    </submittedName>
</protein>
<name>A0A165EHA4_9BASI</name>
<dbReference type="EMBL" id="KV424005">
    <property type="protein sequence ID" value="KZT54868.1"/>
    <property type="molecule type" value="Genomic_DNA"/>
</dbReference>
<dbReference type="AlphaFoldDB" id="A0A165EHA4"/>
<dbReference type="InParanoid" id="A0A165EHA4"/>
<accession>A0A165EHA4</accession>
<reference evidence="1 2" key="1">
    <citation type="journal article" date="2016" name="Mol. Biol. Evol.">
        <title>Comparative Genomics of Early-Diverging Mushroom-Forming Fungi Provides Insights into the Origins of Lignocellulose Decay Capabilities.</title>
        <authorList>
            <person name="Nagy L.G."/>
            <person name="Riley R."/>
            <person name="Tritt A."/>
            <person name="Adam C."/>
            <person name="Daum C."/>
            <person name="Floudas D."/>
            <person name="Sun H."/>
            <person name="Yadav J.S."/>
            <person name="Pangilinan J."/>
            <person name="Larsson K.H."/>
            <person name="Matsuura K."/>
            <person name="Barry K."/>
            <person name="Labutti K."/>
            <person name="Kuo R."/>
            <person name="Ohm R.A."/>
            <person name="Bhattacharya S.S."/>
            <person name="Shirouzu T."/>
            <person name="Yoshinaga Y."/>
            <person name="Martin F.M."/>
            <person name="Grigoriev I.V."/>
            <person name="Hibbett D.S."/>
        </authorList>
    </citation>
    <scope>NUCLEOTIDE SEQUENCE [LARGE SCALE GENOMIC DNA]</scope>
    <source>
        <strain evidence="1 2">HHB12733</strain>
    </source>
</reference>
<evidence type="ECO:0000313" key="1">
    <source>
        <dbReference type="EMBL" id="KZT54868.1"/>
    </source>
</evidence>
<proteinExistence type="predicted"/>
<sequence>MFISLSHHSLSQHAHLLNRLVQLKHISLIFYYDSNPNQVMDPLQFGTPLISLPSLISSRLCYRHHWRACKVLLAAFNRQSLTLLHVDISRAPSDFTDDYFPALAPDLETLVLRHSRTFSDLALWSSSPRDHFHLISPLTSLRRLLIAGPADSWILRTMPSTVEQLEVPLFQQPHARSYLPPPPIRDS</sequence>
<keyword evidence="2" id="KW-1185">Reference proteome</keyword>
<organism evidence="1 2">
    <name type="scientific">Calocera cornea HHB12733</name>
    <dbReference type="NCBI Taxonomy" id="1353952"/>
    <lineage>
        <taxon>Eukaryota</taxon>
        <taxon>Fungi</taxon>
        <taxon>Dikarya</taxon>
        <taxon>Basidiomycota</taxon>
        <taxon>Agaricomycotina</taxon>
        <taxon>Dacrymycetes</taxon>
        <taxon>Dacrymycetales</taxon>
        <taxon>Dacrymycetaceae</taxon>
        <taxon>Calocera</taxon>
    </lineage>
</organism>
<dbReference type="Proteomes" id="UP000076842">
    <property type="component" value="Unassembled WGS sequence"/>
</dbReference>
<evidence type="ECO:0000313" key="2">
    <source>
        <dbReference type="Proteomes" id="UP000076842"/>
    </source>
</evidence>